<keyword evidence="3" id="KW-1185">Reference proteome</keyword>
<dbReference type="OrthoDB" id="10063766at2759"/>
<organism evidence="1">
    <name type="scientific">Capitella teleta</name>
    <name type="common">Polychaete worm</name>
    <dbReference type="NCBI Taxonomy" id="283909"/>
    <lineage>
        <taxon>Eukaryota</taxon>
        <taxon>Metazoa</taxon>
        <taxon>Spiralia</taxon>
        <taxon>Lophotrochozoa</taxon>
        <taxon>Annelida</taxon>
        <taxon>Polychaeta</taxon>
        <taxon>Sedentaria</taxon>
        <taxon>Scolecida</taxon>
        <taxon>Capitellidae</taxon>
        <taxon>Capitella</taxon>
    </lineage>
</organism>
<proteinExistence type="predicted"/>
<accession>R7V650</accession>
<evidence type="ECO:0008006" key="4">
    <source>
        <dbReference type="Google" id="ProtNLM"/>
    </source>
</evidence>
<dbReference type="EnsemblMetazoa" id="CapteT95443">
    <property type="protein sequence ID" value="CapteP95443"/>
    <property type="gene ID" value="CapteG95443"/>
</dbReference>
<gene>
    <name evidence="1" type="ORF">CAPTEDRAFT_95443</name>
</gene>
<dbReference type="AlphaFoldDB" id="R7V650"/>
<dbReference type="HOGENOM" id="CLU_2981095_0_0_1"/>
<evidence type="ECO:0000313" key="1">
    <source>
        <dbReference type="EMBL" id="ELU11821.1"/>
    </source>
</evidence>
<evidence type="ECO:0000313" key="3">
    <source>
        <dbReference type="Proteomes" id="UP000014760"/>
    </source>
</evidence>
<dbReference type="Proteomes" id="UP000014760">
    <property type="component" value="Unassembled WGS sequence"/>
</dbReference>
<name>R7V650_CAPTE</name>
<dbReference type="EMBL" id="AMQN01005592">
    <property type="status" value="NOT_ANNOTATED_CDS"/>
    <property type="molecule type" value="Genomic_DNA"/>
</dbReference>
<reference evidence="1 3" key="2">
    <citation type="journal article" date="2013" name="Nature">
        <title>Insights into bilaterian evolution from three spiralian genomes.</title>
        <authorList>
            <person name="Simakov O."/>
            <person name="Marletaz F."/>
            <person name="Cho S.J."/>
            <person name="Edsinger-Gonzales E."/>
            <person name="Havlak P."/>
            <person name="Hellsten U."/>
            <person name="Kuo D.H."/>
            <person name="Larsson T."/>
            <person name="Lv J."/>
            <person name="Arendt D."/>
            <person name="Savage R."/>
            <person name="Osoegawa K."/>
            <person name="de Jong P."/>
            <person name="Grimwood J."/>
            <person name="Chapman J.A."/>
            <person name="Shapiro H."/>
            <person name="Aerts A."/>
            <person name="Otillar R.P."/>
            <person name="Terry A.Y."/>
            <person name="Boore J.L."/>
            <person name="Grigoriev I.V."/>
            <person name="Lindberg D.R."/>
            <person name="Seaver E.C."/>
            <person name="Weisblat D.A."/>
            <person name="Putnam N.H."/>
            <person name="Rokhsar D.S."/>
        </authorList>
    </citation>
    <scope>NUCLEOTIDE SEQUENCE</scope>
    <source>
        <strain evidence="1 3">I ESC-2004</strain>
    </source>
</reference>
<protein>
    <recommendedName>
        <fullName evidence="4">Reverse transcriptase domain-containing protein</fullName>
    </recommendedName>
</protein>
<reference evidence="3" key="1">
    <citation type="submission" date="2012-12" db="EMBL/GenBank/DDBJ databases">
        <authorList>
            <person name="Hellsten U."/>
            <person name="Grimwood J."/>
            <person name="Chapman J.A."/>
            <person name="Shapiro H."/>
            <person name="Aerts A."/>
            <person name="Otillar R.P."/>
            <person name="Terry A.Y."/>
            <person name="Boore J.L."/>
            <person name="Simakov O."/>
            <person name="Marletaz F."/>
            <person name="Cho S.-J."/>
            <person name="Edsinger-Gonzales E."/>
            <person name="Havlak P."/>
            <person name="Kuo D.-H."/>
            <person name="Larsson T."/>
            <person name="Lv J."/>
            <person name="Arendt D."/>
            <person name="Savage R."/>
            <person name="Osoegawa K."/>
            <person name="de Jong P."/>
            <person name="Lindberg D.R."/>
            <person name="Seaver E.C."/>
            <person name="Weisblat D.A."/>
            <person name="Putnam N.H."/>
            <person name="Grigoriev I.V."/>
            <person name="Rokhsar D.S."/>
        </authorList>
    </citation>
    <scope>NUCLEOTIDE SEQUENCE</scope>
    <source>
        <strain evidence="3">I ESC-2004</strain>
    </source>
</reference>
<reference evidence="2" key="3">
    <citation type="submission" date="2015-06" db="UniProtKB">
        <authorList>
            <consortium name="EnsemblMetazoa"/>
        </authorList>
    </citation>
    <scope>IDENTIFICATION</scope>
</reference>
<sequence length="58" mass="6636">MCFLCFSALFADDCKLFMPINSNRDSVLLQSDLNELLKWSTNWGMAFNPSKCKVLTIN</sequence>
<evidence type="ECO:0000313" key="2">
    <source>
        <dbReference type="EnsemblMetazoa" id="CapteP95443"/>
    </source>
</evidence>
<dbReference type="EMBL" id="KB296374">
    <property type="protein sequence ID" value="ELU11821.1"/>
    <property type="molecule type" value="Genomic_DNA"/>
</dbReference>